<sequence length="101" mass="11018">MDIPEPYLVAGQIENDHESTPLGHWGYLKEDTTTNYPLNSTVLLLLKAELPRPPSPLEVVPAPQSNSVVRMVGIVEESSEGKFGAPGCSNYAPPISFSRIR</sequence>
<protein>
    <submittedName>
        <fullName evidence="1">Uncharacterized protein</fullName>
    </submittedName>
</protein>
<dbReference type="EMBL" id="BGZK01001904">
    <property type="protein sequence ID" value="GBP88072.1"/>
    <property type="molecule type" value="Genomic_DNA"/>
</dbReference>
<reference evidence="1 2" key="1">
    <citation type="journal article" date="2019" name="Commun. Biol.">
        <title>The bagworm genome reveals a unique fibroin gene that provides high tensile strength.</title>
        <authorList>
            <person name="Kono N."/>
            <person name="Nakamura H."/>
            <person name="Ohtoshi R."/>
            <person name="Tomita M."/>
            <person name="Numata K."/>
            <person name="Arakawa K."/>
        </authorList>
    </citation>
    <scope>NUCLEOTIDE SEQUENCE [LARGE SCALE GENOMIC DNA]</scope>
</reference>
<dbReference type="AlphaFoldDB" id="A0A4C1ZL81"/>
<keyword evidence="2" id="KW-1185">Reference proteome</keyword>
<proteinExistence type="predicted"/>
<evidence type="ECO:0000313" key="2">
    <source>
        <dbReference type="Proteomes" id="UP000299102"/>
    </source>
</evidence>
<organism evidence="1 2">
    <name type="scientific">Eumeta variegata</name>
    <name type="common">Bagworm moth</name>
    <name type="synonym">Eumeta japonica</name>
    <dbReference type="NCBI Taxonomy" id="151549"/>
    <lineage>
        <taxon>Eukaryota</taxon>
        <taxon>Metazoa</taxon>
        <taxon>Ecdysozoa</taxon>
        <taxon>Arthropoda</taxon>
        <taxon>Hexapoda</taxon>
        <taxon>Insecta</taxon>
        <taxon>Pterygota</taxon>
        <taxon>Neoptera</taxon>
        <taxon>Endopterygota</taxon>
        <taxon>Lepidoptera</taxon>
        <taxon>Glossata</taxon>
        <taxon>Ditrysia</taxon>
        <taxon>Tineoidea</taxon>
        <taxon>Psychidae</taxon>
        <taxon>Oiketicinae</taxon>
        <taxon>Eumeta</taxon>
    </lineage>
</organism>
<accession>A0A4C1ZL81</accession>
<dbReference type="Proteomes" id="UP000299102">
    <property type="component" value="Unassembled WGS sequence"/>
</dbReference>
<name>A0A4C1ZL81_EUMVA</name>
<comment type="caution">
    <text evidence="1">The sequence shown here is derived from an EMBL/GenBank/DDBJ whole genome shotgun (WGS) entry which is preliminary data.</text>
</comment>
<evidence type="ECO:0000313" key="1">
    <source>
        <dbReference type="EMBL" id="GBP88072.1"/>
    </source>
</evidence>
<gene>
    <name evidence="1" type="ORF">EVAR_58486_1</name>
</gene>